<dbReference type="Proteomes" id="UP000762676">
    <property type="component" value="Unassembled WGS sequence"/>
</dbReference>
<comment type="subcellular location">
    <subcellularLocation>
        <location evidence="1">Secreted</location>
    </subcellularLocation>
</comment>
<sequence>MSLVCNAGTITWFGADGGVRLELTPFVHSHFRACFMAESINTRVKISREVAHQPPSSSSSSSISASFSSKHSSQPSSPSSSVSFSPRLSYKLRQLQSEDENSLSGVSEFWLETLLTSSGKSKEFCQDVGPGRPLLLFLETAPSAGEHGVPKVKFHYDVRKLSQETPQEPMDECRPCLTEEILDSYCSADFVVLGQMTASRPNPARERSDITVSAMQVIHQREPHYFQRVKRSDRHLTGTVSVSSQCGLRPGSADMLMTGKLRLTSLAFTCVTYLHEWRRIQHLVECDRLEEMFLSNTVKRKGLPSILLSIFFAFFVNHETPPGKEERIDLHDFDKSCLFVA</sequence>
<dbReference type="GO" id="GO:0005615">
    <property type="term" value="C:extracellular space"/>
    <property type="evidence" value="ECO:0007669"/>
    <property type="project" value="TreeGrafter"/>
</dbReference>
<evidence type="ECO:0000256" key="1">
    <source>
        <dbReference type="ARBA" id="ARBA00004613"/>
    </source>
</evidence>
<evidence type="ECO:0000256" key="3">
    <source>
        <dbReference type="ARBA" id="ARBA00022525"/>
    </source>
</evidence>
<gene>
    <name evidence="7" type="ORF">ElyMa_001093000</name>
</gene>
<keyword evidence="4" id="KW-0732">Signal</keyword>
<dbReference type="PANTHER" id="PTHR28593:SF3">
    <property type="entry name" value="METEORIN-LIKE PROTEIN"/>
    <property type="match status" value="1"/>
</dbReference>
<comment type="caution">
    <text evidence="7">The sequence shown here is derived from an EMBL/GenBank/DDBJ whole genome shotgun (WGS) entry which is preliminary data.</text>
</comment>
<evidence type="ECO:0000313" key="8">
    <source>
        <dbReference type="Proteomes" id="UP000762676"/>
    </source>
</evidence>
<proteinExistence type="inferred from homology"/>
<feature type="compositionally biased region" description="Low complexity" evidence="6">
    <location>
        <begin position="54"/>
        <end position="84"/>
    </location>
</feature>
<name>A0AAV4HTV9_9GAST</name>
<dbReference type="InterPro" id="IPR051998">
    <property type="entry name" value="Meteorin-like"/>
</dbReference>
<reference evidence="7 8" key="1">
    <citation type="journal article" date="2021" name="Elife">
        <title>Chloroplast acquisition without the gene transfer in kleptoplastic sea slugs, Plakobranchus ocellatus.</title>
        <authorList>
            <person name="Maeda T."/>
            <person name="Takahashi S."/>
            <person name="Yoshida T."/>
            <person name="Shimamura S."/>
            <person name="Takaki Y."/>
            <person name="Nagai Y."/>
            <person name="Toyoda A."/>
            <person name="Suzuki Y."/>
            <person name="Arimoto A."/>
            <person name="Ishii H."/>
            <person name="Satoh N."/>
            <person name="Nishiyama T."/>
            <person name="Hasebe M."/>
            <person name="Maruyama T."/>
            <person name="Minagawa J."/>
            <person name="Obokata J."/>
            <person name="Shigenobu S."/>
        </authorList>
    </citation>
    <scope>NUCLEOTIDE SEQUENCE [LARGE SCALE GENOMIC DNA]</scope>
</reference>
<evidence type="ECO:0000256" key="6">
    <source>
        <dbReference type="SAM" id="MobiDB-lite"/>
    </source>
</evidence>
<keyword evidence="8" id="KW-1185">Reference proteome</keyword>
<keyword evidence="5" id="KW-1015">Disulfide bond</keyword>
<dbReference type="AlphaFoldDB" id="A0AAV4HTV9"/>
<protein>
    <submittedName>
        <fullName evidence="7">Meteorin-like protein</fullName>
    </submittedName>
</protein>
<evidence type="ECO:0000256" key="4">
    <source>
        <dbReference type="ARBA" id="ARBA00022729"/>
    </source>
</evidence>
<evidence type="ECO:0000256" key="2">
    <source>
        <dbReference type="ARBA" id="ARBA00005669"/>
    </source>
</evidence>
<comment type="similarity">
    <text evidence="2">Belongs to the meteorin family.</text>
</comment>
<keyword evidence="3" id="KW-0964">Secreted</keyword>
<dbReference type="PANTHER" id="PTHR28593">
    <property type="entry name" value="METEORIN-LIKE PROTEIN"/>
    <property type="match status" value="1"/>
</dbReference>
<evidence type="ECO:0000313" key="7">
    <source>
        <dbReference type="EMBL" id="GFS01277.1"/>
    </source>
</evidence>
<organism evidence="7 8">
    <name type="scientific">Elysia marginata</name>
    <dbReference type="NCBI Taxonomy" id="1093978"/>
    <lineage>
        <taxon>Eukaryota</taxon>
        <taxon>Metazoa</taxon>
        <taxon>Spiralia</taxon>
        <taxon>Lophotrochozoa</taxon>
        <taxon>Mollusca</taxon>
        <taxon>Gastropoda</taxon>
        <taxon>Heterobranchia</taxon>
        <taxon>Euthyneura</taxon>
        <taxon>Panpulmonata</taxon>
        <taxon>Sacoglossa</taxon>
        <taxon>Placobranchoidea</taxon>
        <taxon>Plakobranchidae</taxon>
        <taxon>Elysia</taxon>
    </lineage>
</organism>
<dbReference type="EMBL" id="BMAT01002201">
    <property type="protein sequence ID" value="GFS01277.1"/>
    <property type="molecule type" value="Genomic_DNA"/>
</dbReference>
<dbReference type="GO" id="GO:0005179">
    <property type="term" value="F:hormone activity"/>
    <property type="evidence" value="ECO:0007669"/>
    <property type="project" value="TreeGrafter"/>
</dbReference>
<accession>A0AAV4HTV9</accession>
<evidence type="ECO:0000256" key="5">
    <source>
        <dbReference type="ARBA" id="ARBA00023157"/>
    </source>
</evidence>
<feature type="region of interest" description="Disordered" evidence="6">
    <location>
        <begin position="49"/>
        <end position="84"/>
    </location>
</feature>